<dbReference type="FunFam" id="1.10.630.10:FF:000029">
    <property type="entry name" value="Cytochrome P450 734A1"/>
    <property type="match status" value="1"/>
</dbReference>
<sequence length="516" mass="59707">MEEVVLGLVIIFSGLVLTWIWRVLNWIWLEPMKMEKCLRKQGITGLPYKLLYGNMKEISSLRTKVRSKPMEHSHRIVPRILPFINQTIQTYGKTFVSWYGPSPRVSIMDPELIKDILSDKSGTFGKIKQIPILKFLFDGLANHEGEKWVKHRKIINPAFHQEKLKMMLPAFYLSSSDLISKWEKMVSGGSCEIDVWPDLQNLTADVISRTAFGSSYEEGRRIFQLQTEQAGHVMHMFRFMLIPGYRFLPTKRNRRMKEIHTEIQMLLRNLIKNRENTMKLGEASKDDLLGIMLESNMKEIKAGGSKNVGMSIDDVIEECKLFYFAGQETTSTMLVWTMILLSMHPEWKEKAREEVMQVFKKNKPDYEGLLQLKIVTMIFYEVLRLYPPVVMLLRATYKWTNLGNMELPPGVEISLPTLLISHDRELWGEDAEEFNPERFSEGISKATKNKVTFFPFGWGPRICIGQTFAIIEAKMALAMILQNFSFELSKAYVHAPYTVLTLQPQYGAQLIISKLD</sequence>
<comment type="similarity">
    <text evidence="2 12">Belongs to the cytochrome P450 family.</text>
</comment>
<reference evidence="14 15" key="1">
    <citation type="submission" date="2017-09" db="EMBL/GenBank/DDBJ databases">
        <title>WGS assembly of Aquilegia coerulea Goldsmith.</title>
        <authorList>
            <person name="Hodges S."/>
            <person name="Kramer E."/>
            <person name="Nordborg M."/>
            <person name="Tomkins J."/>
            <person name="Borevitz J."/>
            <person name="Derieg N."/>
            <person name="Yan J."/>
            <person name="Mihaltcheva S."/>
            <person name="Hayes R.D."/>
            <person name="Rokhsar D."/>
        </authorList>
    </citation>
    <scope>NUCLEOTIDE SEQUENCE [LARGE SCALE GENOMIC DNA]</scope>
    <source>
        <strain evidence="15">cv. Goldsmith</strain>
    </source>
</reference>
<evidence type="ECO:0008006" key="16">
    <source>
        <dbReference type="Google" id="ProtNLM"/>
    </source>
</evidence>
<dbReference type="PROSITE" id="PS00086">
    <property type="entry name" value="CYTOCHROME_P450"/>
    <property type="match status" value="1"/>
</dbReference>
<evidence type="ECO:0000256" key="13">
    <source>
        <dbReference type="SAM" id="Phobius"/>
    </source>
</evidence>
<dbReference type="InterPro" id="IPR002401">
    <property type="entry name" value="Cyt_P450_E_grp-I"/>
</dbReference>
<keyword evidence="9 12" id="KW-0503">Monooxygenase</keyword>
<dbReference type="OrthoDB" id="1470350at2759"/>
<accession>A0A2G5C6J0</accession>
<dbReference type="SUPFAM" id="SSF48264">
    <property type="entry name" value="Cytochrome P450"/>
    <property type="match status" value="1"/>
</dbReference>
<proteinExistence type="inferred from homology"/>
<evidence type="ECO:0000256" key="2">
    <source>
        <dbReference type="ARBA" id="ARBA00010617"/>
    </source>
</evidence>
<comment type="cofactor">
    <cofactor evidence="11">
        <name>heme</name>
        <dbReference type="ChEBI" id="CHEBI:30413"/>
    </cofactor>
</comment>
<dbReference type="PANTHER" id="PTHR24282">
    <property type="entry name" value="CYTOCHROME P450 FAMILY MEMBER"/>
    <property type="match status" value="1"/>
</dbReference>
<dbReference type="PRINTS" id="PR00463">
    <property type="entry name" value="EP450I"/>
</dbReference>
<dbReference type="PRINTS" id="PR00385">
    <property type="entry name" value="P450"/>
</dbReference>
<evidence type="ECO:0000256" key="5">
    <source>
        <dbReference type="ARBA" id="ARBA00022723"/>
    </source>
</evidence>
<evidence type="ECO:0000256" key="6">
    <source>
        <dbReference type="ARBA" id="ARBA00022989"/>
    </source>
</evidence>
<dbReference type="EMBL" id="KZ305103">
    <property type="protein sequence ID" value="PIA26851.1"/>
    <property type="molecule type" value="Genomic_DNA"/>
</dbReference>
<gene>
    <name evidence="14" type="ORF">AQUCO_08600007v1</name>
</gene>
<dbReference type="GO" id="GO:0020037">
    <property type="term" value="F:heme binding"/>
    <property type="evidence" value="ECO:0007669"/>
    <property type="project" value="InterPro"/>
</dbReference>
<dbReference type="InterPro" id="IPR017972">
    <property type="entry name" value="Cyt_P450_CS"/>
</dbReference>
<keyword evidence="15" id="KW-1185">Reference proteome</keyword>
<evidence type="ECO:0000256" key="4">
    <source>
        <dbReference type="ARBA" id="ARBA00022692"/>
    </source>
</evidence>
<evidence type="ECO:0000256" key="12">
    <source>
        <dbReference type="RuleBase" id="RU000461"/>
    </source>
</evidence>
<name>A0A2G5C6J0_AQUCA</name>
<dbReference type="GO" id="GO:0016705">
    <property type="term" value="F:oxidoreductase activity, acting on paired donors, with incorporation or reduction of molecular oxygen"/>
    <property type="evidence" value="ECO:0007669"/>
    <property type="project" value="InterPro"/>
</dbReference>
<protein>
    <recommendedName>
        <fullName evidence="16">Cytochrome P450</fullName>
    </recommendedName>
</protein>
<dbReference type="Proteomes" id="UP000230069">
    <property type="component" value="Unassembled WGS sequence"/>
</dbReference>
<keyword evidence="5 11" id="KW-0479">Metal-binding</keyword>
<evidence type="ECO:0000256" key="9">
    <source>
        <dbReference type="ARBA" id="ARBA00023033"/>
    </source>
</evidence>
<dbReference type="GO" id="GO:0016020">
    <property type="term" value="C:membrane"/>
    <property type="evidence" value="ECO:0007669"/>
    <property type="project" value="UniProtKB-SubCell"/>
</dbReference>
<dbReference type="GO" id="GO:0044550">
    <property type="term" value="P:secondary metabolite biosynthetic process"/>
    <property type="evidence" value="ECO:0007669"/>
    <property type="project" value="UniProtKB-ARBA"/>
</dbReference>
<dbReference type="GO" id="GO:0005506">
    <property type="term" value="F:iron ion binding"/>
    <property type="evidence" value="ECO:0007669"/>
    <property type="project" value="InterPro"/>
</dbReference>
<evidence type="ECO:0000313" key="15">
    <source>
        <dbReference type="Proteomes" id="UP000230069"/>
    </source>
</evidence>
<comment type="subcellular location">
    <subcellularLocation>
        <location evidence="1">Membrane</location>
    </subcellularLocation>
</comment>
<organism evidence="14 15">
    <name type="scientific">Aquilegia coerulea</name>
    <name type="common">Rocky mountain columbine</name>
    <dbReference type="NCBI Taxonomy" id="218851"/>
    <lineage>
        <taxon>Eukaryota</taxon>
        <taxon>Viridiplantae</taxon>
        <taxon>Streptophyta</taxon>
        <taxon>Embryophyta</taxon>
        <taxon>Tracheophyta</taxon>
        <taxon>Spermatophyta</taxon>
        <taxon>Magnoliopsida</taxon>
        <taxon>Ranunculales</taxon>
        <taxon>Ranunculaceae</taxon>
        <taxon>Thalictroideae</taxon>
        <taxon>Aquilegia</taxon>
    </lineage>
</organism>
<keyword evidence="3 11" id="KW-0349">Heme</keyword>
<evidence type="ECO:0000313" key="14">
    <source>
        <dbReference type="EMBL" id="PIA26851.1"/>
    </source>
</evidence>
<dbReference type="AlphaFoldDB" id="A0A2G5C6J0"/>
<dbReference type="STRING" id="218851.A0A2G5C6J0"/>
<dbReference type="FunCoup" id="A0A2G5C6J0">
    <property type="interactions" value="830"/>
</dbReference>
<feature type="binding site" description="axial binding residue" evidence="11">
    <location>
        <position position="463"/>
    </location>
    <ligand>
        <name>heme</name>
        <dbReference type="ChEBI" id="CHEBI:30413"/>
    </ligand>
    <ligandPart>
        <name>Fe</name>
        <dbReference type="ChEBI" id="CHEBI:18248"/>
    </ligandPart>
</feature>
<evidence type="ECO:0000256" key="8">
    <source>
        <dbReference type="ARBA" id="ARBA00023004"/>
    </source>
</evidence>
<evidence type="ECO:0000256" key="7">
    <source>
        <dbReference type="ARBA" id="ARBA00023002"/>
    </source>
</evidence>
<evidence type="ECO:0000256" key="10">
    <source>
        <dbReference type="ARBA" id="ARBA00023136"/>
    </source>
</evidence>
<keyword evidence="10 13" id="KW-0472">Membrane</keyword>
<dbReference type="InterPro" id="IPR036396">
    <property type="entry name" value="Cyt_P450_sf"/>
</dbReference>
<dbReference type="InterPro" id="IPR001128">
    <property type="entry name" value="Cyt_P450"/>
</dbReference>
<keyword evidence="8 11" id="KW-0408">Iron</keyword>
<evidence type="ECO:0000256" key="1">
    <source>
        <dbReference type="ARBA" id="ARBA00004370"/>
    </source>
</evidence>
<evidence type="ECO:0000256" key="11">
    <source>
        <dbReference type="PIRSR" id="PIRSR602401-1"/>
    </source>
</evidence>
<dbReference type="Gene3D" id="1.10.630.10">
    <property type="entry name" value="Cytochrome P450"/>
    <property type="match status" value="1"/>
</dbReference>
<keyword evidence="6 13" id="KW-1133">Transmembrane helix</keyword>
<dbReference type="InterPro" id="IPR050665">
    <property type="entry name" value="Cytochrome_P450_Monooxygen"/>
</dbReference>
<dbReference type="Pfam" id="PF00067">
    <property type="entry name" value="p450"/>
    <property type="match status" value="1"/>
</dbReference>
<feature type="transmembrane region" description="Helical" evidence="13">
    <location>
        <begin position="6"/>
        <end position="29"/>
    </location>
</feature>
<dbReference type="PANTHER" id="PTHR24282:SF255">
    <property type="entry name" value="CYTOCHROME P450 72A11-RELATED"/>
    <property type="match status" value="1"/>
</dbReference>
<dbReference type="CDD" id="cd20642">
    <property type="entry name" value="CYP72"/>
    <property type="match status" value="1"/>
</dbReference>
<keyword evidence="7 12" id="KW-0560">Oxidoreductase</keyword>
<keyword evidence="4 13" id="KW-0812">Transmembrane</keyword>
<dbReference type="InParanoid" id="A0A2G5C6J0"/>
<evidence type="ECO:0000256" key="3">
    <source>
        <dbReference type="ARBA" id="ARBA00022617"/>
    </source>
</evidence>
<dbReference type="GO" id="GO:0004497">
    <property type="term" value="F:monooxygenase activity"/>
    <property type="evidence" value="ECO:0007669"/>
    <property type="project" value="UniProtKB-KW"/>
</dbReference>